<feature type="region of interest" description="Disordered" evidence="1">
    <location>
        <begin position="209"/>
        <end position="233"/>
    </location>
</feature>
<feature type="transmembrane region" description="Helical" evidence="2">
    <location>
        <begin position="246"/>
        <end position="268"/>
    </location>
</feature>
<keyword evidence="2" id="KW-0812">Transmembrane</keyword>
<keyword evidence="5" id="KW-1185">Reference proteome</keyword>
<feature type="chain" id="PRO_5041234873" description="LPXTG cell wall anchor domain-containing protein" evidence="3">
    <location>
        <begin position="38"/>
        <end position="280"/>
    </location>
</feature>
<reference evidence="4" key="1">
    <citation type="submission" date="2022-01" db="EMBL/GenBank/DDBJ databases">
        <title>Genome-Based Taxonomic Classification of the Phylum Actinobacteria.</title>
        <authorList>
            <person name="Gao Y."/>
        </authorList>
    </citation>
    <scope>NUCLEOTIDE SEQUENCE</scope>
    <source>
        <strain evidence="4">KLBMP 8922</strain>
    </source>
</reference>
<dbReference type="AlphaFoldDB" id="A0AA41Q593"/>
<name>A0AA41Q593_9ACTN</name>
<accession>A0AA41Q593</accession>
<organism evidence="4 5">
    <name type="scientific">Yinghuangia soli</name>
    <dbReference type="NCBI Taxonomy" id="2908204"/>
    <lineage>
        <taxon>Bacteria</taxon>
        <taxon>Bacillati</taxon>
        <taxon>Actinomycetota</taxon>
        <taxon>Actinomycetes</taxon>
        <taxon>Kitasatosporales</taxon>
        <taxon>Streptomycetaceae</taxon>
        <taxon>Yinghuangia</taxon>
    </lineage>
</organism>
<sequence length="280" mass="27471">MPVPATNPAHMPRYRTHKRPALWAGAVLTLAAASTVAAPRDAAADAVTANYTCTAPVVGPVDAAVRLTLSASPAQPKPGDDVTVTWKTEPVTQLASPIAFAADTIRTTAKLTVAGAQSGTLEVASARKNAAVPANSPLPVADMTGTLKISAAGAVRITPADFSIDVLYSGRSIVIPCQAKSPPVALTIGAAGSSGTPIGVSVTTSAPATKGTATSGAASGASGADSAAGSTAGSGDLPKTGALDDITALTALGCTVFLAGAAAVVITWRRRRGAATGGPR</sequence>
<dbReference type="RefSeq" id="WP_235056183.1">
    <property type="nucleotide sequence ID" value="NZ_JAKFHA010000024.1"/>
</dbReference>
<evidence type="ECO:0000313" key="4">
    <source>
        <dbReference type="EMBL" id="MCF2531536.1"/>
    </source>
</evidence>
<evidence type="ECO:0008006" key="6">
    <source>
        <dbReference type="Google" id="ProtNLM"/>
    </source>
</evidence>
<feature type="signal peptide" evidence="3">
    <location>
        <begin position="1"/>
        <end position="37"/>
    </location>
</feature>
<proteinExistence type="predicted"/>
<keyword evidence="2" id="KW-0472">Membrane</keyword>
<keyword evidence="2" id="KW-1133">Transmembrane helix</keyword>
<dbReference type="EMBL" id="JAKFHA010000024">
    <property type="protein sequence ID" value="MCF2531536.1"/>
    <property type="molecule type" value="Genomic_DNA"/>
</dbReference>
<protein>
    <recommendedName>
        <fullName evidence="6">LPXTG cell wall anchor domain-containing protein</fullName>
    </recommendedName>
</protein>
<dbReference type="Proteomes" id="UP001165378">
    <property type="component" value="Unassembled WGS sequence"/>
</dbReference>
<keyword evidence="3" id="KW-0732">Signal</keyword>
<gene>
    <name evidence="4" type="ORF">LZ495_30575</name>
</gene>
<comment type="caution">
    <text evidence="4">The sequence shown here is derived from an EMBL/GenBank/DDBJ whole genome shotgun (WGS) entry which is preliminary data.</text>
</comment>
<evidence type="ECO:0000256" key="3">
    <source>
        <dbReference type="SAM" id="SignalP"/>
    </source>
</evidence>
<evidence type="ECO:0000256" key="2">
    <source>
        <dbReference type="SAM" id="Phobius"/>
    </source>
</evidence>
<evidence type="ECO:0000256" key="1">
    <source>
        <dbReference type="SAM" id="MobiDB-lite"/>
    </source>
</evidence>
<evidence type="ECO:0000313" key="5">
    <source>
        <dbReference type="Proteomes" id="UP001165378"/>
    </source>
</evidence>